<evidence type="ECO:0000256" key="2">
    <source>
        <dbReference type="ARBA" id="ARBA00022448"/>
    </source>
</evidence>
<dbReference type="SUPFAM" id="SSF82866">
    <property type="entry name" value="Multidrug efflux transporter AcrB transmembrane domain"/>
    <property type="match status" value="2"/>
</dbReference>
<dbReference type="Gene3D" id="3.30.70.1440">
    <property type="entry name" value="Multidrug efflux transporter AcrB pore domain"/>
    <property type="match status" value="1"/>
</dbReference>
<dbReference type="Gene3D" id="1.20.1640.10">
    <property type="entry name" value="Multidrug efflux transporter AcrB transmembrane domain"/>
    <property type="match status" value="2"/>
</dbReference>
<feature type="transmembrane region" description="Helical" evidence="8">
    <location>
        <begin position="365"/>
        <end position="386"/>
    </location>
</feature>
<gene>
    <name evidence="9" type="ORF">A8V01_15620</name>
</gene>
<dbReference type="RefSeq" id="WP_103095189.1">
    <property type="nucleotide sequence ID" value="NZ_LYMM01000024.1"/>
</dbReference>
<feature type="transmembrane region" description="Helical" evidence="8">
    <location>
        <begin position="533"/>
        <end position="552"/>
    </location>
</feature>
<feature type="transmembrane region" description="Helical" evidence="8">
    <location>
        <begin position="12"/>
        <end position="34"/>
    </location>
</feature>
<dbReference type="PANTHER" id="PTHR32063">
    <property type="match status" value="1"/>
</dbReference>
<dbReference type="PRINTS" id="PR00702">
    <property type="entry name" value="ACRIFLAVINRP"/>
</dbReference>
<dbReference type="FunFam" id="1.20.1640.10:FF:000001">
    <property type="entry name" value="Efflux pump membrane transporter"/>
    <property type="match status" value="1"/>
</dbReference>
<evidence type="ECO:0000313" key="9">
    <source>
        <dbReference type="EMBL" id="PNU05588.1"/>
    </source>
</evidence>
<feature type="transmembrane region" description="Helical" evidence="8">
    <location>
        <begin position="436"/>
        <end position="456"/>
    </location>
</feature>
<dbReference type="GO" id="GO:0005886">
    <property type="term" value="C:plasma membrane"/>
    <property type="evidence" value="ECO:0007669"/>
    <property type="project" value="UniProtKB-SubCell"/>
</dbReference>
<keyword evidence="5 8" id="KW-0812">Transmembrane</keyword>
<organism evidence="9 10">
    <name type="scientific">Novosphingobium guangzhouense</name>
    <dbReference type="NCBI Taxonomy" id="1850347"/>
    <lineage>
        <taxon>Bacteria</taxon>
        <taxon>Pseudomonadati</taxon>
        <taxon>Pseudomonadota</taxon>
        <taxon>Alphaproteobacteria</taxon>
        <taxon>Sphingomonadales</taxon>
        <taxon>Sphingomonadaceae</taxon>
        <taxon>Novosphingobium</taxon>
    </lineage>
</organism>
<dbReference type="Gene3D" id="3.30.70.1320">
    <property type="entry name" value="Multidrug efflux transporter AcrB pore domain like"/>
    <property type="match status" value="1"/>
</dbReference>
<comment type="caution">
    <text evidence="9">The sequence shown here is derived from an EMBL/GenBank/DDBJ whole genome shotgun (WGS) entry which is preliminary data.</text>
</comment>
<feature type="transmembrane region" description="Helical" evidence="8">
    <location>
        <begin position="863"/>
        <end position="881"/>
    </location>
</feature>
<dbReference type="EMBL" id="LYMM01000024">
    <property type="protein sequence ID" value="PNU05588.1"/>
    <property type="molecule type" value="Genomic_DNA"/>
</dbReference>
<feature type="transmembrane region" description="Helical" evidence="8">
    <location>
        <begin position="339"/>
        <end position="358"/>
    </location>
</feature>
<keyword evidence="7 8" id="KW-0472">Membrane</keyword>
<dbReference type="SUPFAM" id="SSF82714">
    <property type="entry name" value="Multidrug efflux transporter AcrB TolC docking domain, DN and DC subdomains"/>
    <property type="match status" value="2"/>
</dbReference>
<protein>
    <submittedName>
        <fullName evidence="9">Multidrug transporter subunit MdtC</fullName>
    </submittedName>
</protein>
<accession>A0A2K2G3L9</accession>
<evidence type="ECO:0000256" key="1">
    <source>
        <dbReference type="ARBA" id="ARBA00004429"/>
    </source>
</evidence>
<name>A0A2K2G3L9_9SPHN</name>
<evidence type="ECO:0000256" key="8">
    <source>
        <dbReference type="SAM" id="Phobius"/>
    </source>
</evidence>
<evidence type="ECO:0000256" key="7">
    <source>
        <dbReference type="ARBA" id="ARBA00023136"/>
    </source>
</evidence>
<evidence type="ECO:0000256" key="3">
    <source>
        <dbReference type="ARBA" id="ARBA00022475"/>
    </source>
</evidence>
<dbReference type="Proteomes" id="UP000236327">
    <property type="component" value="Unassembled WGS sequence"/>
</dbReference>
<keyword evidence="10" id="KW-1185">Reference proteome</keyword>
<feature type="transmembrane region" description="Helical" evidence="8">
    <location>
        <begin position="992"/>
        <end position="1018"/>
    </location>
</feature>
<keyword evidence="6 8" id="KW-1133">Transmembrane helix</keyword>
<dbReference type="Pfam" id="PF00873">
    <property type="entry name" value="ACR_tran"/>
    <property type="match status" value="1"/>
</dbReference>
<dbReference type="InterPro" id="IPR027463">
    <property type="entry name" value="AcrB_DN_DC_subdom"/>
</dbReference>
<comment type="subcellular location">
    <subcellularLocation>
        <location evidence="1">Cell inner membrane</location>
        <topology evidence="1">Multi-pass membrane protein</topology>
    </subcellularLocation>
</comment>
<feature type="transmembrane region" description="Helical" evidence="8">
    <location>
        <begin position="468"/>
        <end position="486"/>
    </location>
</feature>
<dbReference type="InterPro" id="IPR001036">
    <property type="entry name" value="Acrflvin-R"/>
</dbReference>
<proteinExistence type="predicted"/>
<dbReference type="FunFam" id="3.30.70.1430:FF:000001">
    <property type="entry name" value="Efflux pump membrane transporter"/>
    <property type="match status" value="1"/>
</dbReference>
<dbReference type="Gene3D" id="3.30.70.1430">
    <property type="entry name" value="Multidrug efflux transporter AcrB pore domain"/>
    <property type="match status" value="2"/>
</dbReference>
<keyword evidence="4" id="KW-0997">Cell inner membrane</keyword>
<evidence type="ECO:0000313" key="10">
    <source>
        <dbReference type="Proteomes" id="UP000236327"/>
    </source>
</evidence>
<dbReference type="PANTHER" id="PTHR32063:SF21">
    <property type="entry name" value="MULTIDRUG RESISTANCE PROTEIN MDTB"/>
    <property type="match status" value="1"/>
</dbReference>
<feature type="transmembrane region" description="Helical" evidence="8">
    <location>
        <begin position="914"/>
        <end position="939"/>
    </location>
</feature>
<evidence type="ECO:0000256" key="5">
    <source>
        <dbReference type="ARBA" id="ARBA00022692"/>
    </source>
</evidence>
<dbReference type="Gene3D" id="3.30.2090.10">
    <property type="entry name" value="Multidrug efflux transporter AcrB TolC docking domain, DN and DC subdomains"/>
    <property type="match status" value="2"/>
</dbReference>
<dbReference type="AlphaFoldDB" id="A0A2K2G3L9"/>
<feature type="transmembrane region" description="Helical" evidence="8">
    <location>
        <begin position="959"/>
        <end position="980"/>
    </location>
</feature>
<evidence type="ECO:0000256" key="6">
    <source>
        <dbReference type="ARBA" id="ARBA00022989"/>
    </source>
</evidence>
<keyword evidence="2" id="KW-0813">Transport</keyword>
<sequence>MDTNRANPSRLFIERPVATTLFMIAILLAGLVGYRALPLSALPEVDYPTIQVTASYPGAGPDVMGATVTAPLERQFGQMAGLQRMKSVSSAGASVITLQFGLAETLDVAEQEVQAAINAANALLPADLPAPPVYAKVNPADAPVMTLAFTSKTRSMAQVQDLVDRRVAAKIAQMPGVGQVTLAGGQRPALRVQADVAALAARGLSLEQLRSAITNANVNAAKGSLDGKTRSWIIDANDQLQDAAAYRKQIVRFDNGAAVRIGDVARVVDGQENLRVAGAMDGRPAIVLDIRRQPGGNVVAVTDAIRKALPDLQAALPADVHVRLLADRTLGIRASVHDVQVELVLAVVLVMAAIFLFLGDIRATLVASVSVPISIVGTFAAMQMLGFSLNNLTLMALTIASGFVVDDAIVVIENIQRHREDGLGPFEAALKGSAEIGFTIVSLTVSLIAVLIPLLFMGDVVGRLFREFAITLAVTILISAVVALTLTPMLSARWLKPEGENRLRFAAWTHRLFERMAGGYEHLLGRVLRQQHLTLGIFAASVALTGLLFLAIPKGLFPQQDSGQLQAIFTADQGISFRGMAALQQRVSQAILEDPAVASVSSGIGVDSQNPSLNQGRMQVNLKPRSEREGQDAVIQSLRQRVAAVPGLAFHVRAVEDLTIDTETGPTAYRFVLQGAEQAVLDDWSARLIAALRQDAGGTLSSLSCDVQANGNGVTVAVDRDAAARLGISAAAVDAALYDAFGQRIVSTVFTQANQYRVILESAPGTATRPDMLAGLYLPTGGGGQIPLSTVARFEAHPARLTINRIGQFPAVTVGFDLAPGKSLGGAVSRIEAARQRIGMPAAISLGFVGSADAFRASLANQGWLILAAVAVVYIVLGVLYESYVHPLTILSTLPSAGVGALLALMLAGQDLGVIGIIGIVLLIGIVKKNAIMMIDFALDAQRSEGKDADTAIREAARLRFRPIMMTTFAALMAALPMIFGQGTGSELRLPLGLSIAGGLLVSQALTLFTTPVIFLAFERIKARCGNRQKEAA</sequence>
<dbReference type="SUPFAM" id="SSF82693">
    <property type="entry name" value="Multidrug efflux transporter AcrB pore domain, PN1, PN2, PC1 and PC2 subdomains"/>
    <property type="match status" value="4"/>
</dbReference>
<evidence type="ECO:0000256" key="4">
    <source>
        <dbReference type="ARBA" id="ARBA00022519"/>
    </source>
</evidence>
<dbReference type="GO" id="GO:0042910">
    <property type="term" value="F:xenobiotic transmembrane transporter activity"/>
    <property type="evidence" value="ECO:0007669"/>
    <property type="project" value="TreeGrafter"/>
</dbReference>
<dbReference type="OrthoDB" id="9807350at2"/>
<reference evidence="9 10" key="1">
    <citation type="submission" date="2016-05" db="EMBL/GenBank/DDBJ databases">
        <title>Complete genome sequence of Novosphingobium guangzhouense SA925(T).</title>
        <authorList>
            <person name="Sha S."/>
        </authorList>
    </citation>
    <scope>NUCLEOTIDE SEQUENCE [LARGE SCALE GENOMIC DNA]</scope>
    <source>
        <strain evidence="9 10">SA925</strain>
    </source>
</reference>
<keyword evidence="3" id="KW-1003">Cell membrane</keyword>